<evidence type="ECO:0000256" key="2">
    <source>
        <dbReference type="ARBA" id="ARBA00022741"/>
    </source>
</evidence>
<evidence type="ECO:0000256" key="4">
    <source>
        <dbReference type="ARBA" id="ARBA00023134"/>
    </source>
</evidence>
<dbReference type="AlphaFoldDB" id="A0AAW9NZL5"/>
<keyword evidence="2" id="KW-0547">Nucleotide-binding</keyword>
<dbReference type="Gene3D" id="3.40.50.300">
    <property type="entry name" value="P-loop containing nucleotide triphosphate hydrolases"/>
    <property type="match status" value="2"/>
</dbReference>
<keyword evidence="3" id="KW-0378">Hydrolase</keyword>
<feature type="domain" description="Dynamin N-terminal" evidence="7">
    <location>
        <begin position="631"/>
        <end position="857"/>
    </location>
</feature>
<dbReference type="GO" id="GO:0016020">
    <property type="term" value="C:membrane"/>
    <property type="evidence" value="ECO:0007669"/>
    <property type="project" value="UniProtKB-SubCell"/>
</dbReference>
<keyword evidence="4" id="KW-0342">GTP-binding</keyword>
<organism evidence="8 9">
    <name type="scientific">Metasolibacillus meyeri</name>
    <dbReference type="NCBI Taxonomy" id="1071052"/>
    <lineage>
        <taxon>Bacteria</taxon>
        <taxon>Bacillati</taxon>
        <taxon>Bacillota</taxon>
        <taxon>Bacilli</taxon>
        <taxon>Bacillales</taxon>
        <taxon>Caryophanaceae</taxon>
        <taxon>Metasolibacillus</taxon>
    </lineage>
</organism>
<dbReference type="GO" id="GO:0003924">
    <property type="term" value="F:GTPase activity"/>
    <property type="evidence" value="ECO:0007669"/>
    <property type="project" value="InterPro"/>
</dbReference>
<accession>A0AAW9NZL5</accession>
<dbReference type="Pfam" id="PF00350">
    <property type="entry name" value="Dynamin_N"/>
    <property type="match status" value="2"/>
</dbReference>
<feature type="coiled-coil region" evidence="6">
    <location>
        <begin position="930"/>
        <end position="968"/>
    </location>
</feature>
<reference evidence="8 9" key="1">
    <citation type="submission" date="2023-03" db="EMBL/GenBank/DDBJ databases">
        <title>Bacillus Genome Sequencing.</title>
        <authorList>
            <person name="Dunlap C."/>
        </authorList>
    </citation>
    <scope>NUCLEOTIDE SEQUENCE [LARGE SCALE GENOMIC DNA]</scope>
    <source>
        <strain evidence="8 9">B-59205</strain>
    </source>
</reference>
<protein>
    <submittedName>
        <fullName evidence="8">Dynamin family protein</fullName>
    </submittedName>
</protein>
<evidence type="ECO:0000256" key="5">
    <source>
        <dbReference type="ARBA" id="ARBA00023136"/>
    </source>
</evidence>
<dbReference type="SUPFAM" id="SSF52540">
    <property type="entry name" value="P-loop containing nucleoside triphosphate hydrolases"/>
    <property type="match status" value="2"/>
</dbReference>
<dbReference type="EMBL" id="JARSFG010000035">
    <property type="protein sequence ID" value="MEC1180578.1"/>
    <property type="molecule type" value="Genomic_DNA"/>
</dbReference>
<keyword evidence="5" id="KW-0472">Membrane</keyword>
<keyword evidence="6" id="KW-0175">Coiled coil</keyword>
<evidence type="ECO:0000313" key="8">
    <source>
        <dbReference type="EMBL" id="MEC1180578.1"/>
    </source>
</evidence>
<dbReference type="InterPro" id="IPR027094">
    <property type="entry name" value="Mitofusin_fam"/>
</dbReference>
<evidence type="ECO:0000256" key="3">
    <source>
        <dbReference type="ARBA" id="ARBA00022801"/>
    </source>
</evidence>
<evidence type="ECO:0000256" key="6">
    <source>
        <dbReference type="SAM" id="Coils"/>
    </source>
</evidence>
<dbReference type="Proteomes" id="UP001344888">
    <property type="component" value="Unassembled WGS sequence"/>
</dbReference>
<dbReference type="PANTHER" id="PTHR10465">
    <property type="entry name" value="TRANSMEMBRANE GTPASE FZO1"/>
    <property type="match status" value="1"/>
</dbReference>
<dbReference type="RefSeq" id="WP_326125100.1">
    <property type="nucleotide sequence ID" value="NZ_JARSFG010000035.1"/>
</dbReference>
<evidence type="ECO:0000313" key="9">
    <source>
        <dbReference type="Proteomes" id="UP001344888"/>
    </source>
</evidence>
<dbReference type="InterPro" id="IPR027417">
    <property type="entry name" value="P-loop_NTPase"/>
</dbReference>
<evidence type="ECO:0000259" key="7">
    <source>
        <dbReference type="Pfam" id="PF00350"/>
    </source>
</evidence>
<comment type="caution">
    <text evidence="8">The sequence shown here is derived from an EMBL/GenBank/DDBJ whole genome shotgun (WGS) entry which is preliminary data.</text>
</comment>
<feature type="domain" description="Dynamin N-terminal" evidence="7">
    <location>
        <begin position="48"/>
        <end position="204"/>
    </location>
</feature>
<sequence>MEVFEQQLQELLQQSAIQYIVYKNNEDTERMEKLDLFARKILQKEYVIGFAGHFSAGKSSMINALSGEDILAASPIPTSANIVKVHKAEEDYAIVYMHHEKPVKFEAGYDFKTVKELSKNGELVSQIEIGHSGSNLPLGVTVMDTPGVDSTDDAHAMSTESALHIADIVFYTMDYNHVQSELNFQFTKQLMKYNPNVYLIVNQIDKHRDAELSFDDFRNSVHQSFAAWGVEPKDIFFTSLKDKEHPHNDFAKVKKIVMDSMNDWQEQLVSTAKNTLQKLHHEHEAYLTQQKQDSFEEFAEVLPAEDWEARADILEQYDYLTRQTTLFSFEEWQQTFDEKRKDLLANAAIMPADFRERLRSYLESKQENFKVGGLFSAKRKTAEERERRIEEANSAYQTIVQSQIIGHMKALMKEALKNVGALNEERAVAIDQHDFALPFSLIEEQVQSGALVTGDALLNFANRVAEATKRFFVRATDAWLEEQKPLLSQIATEASAPVKLKTAALQPKVDAIRQIQQYDERKAYSEQEMKQAKNETRAIAKTQTAAWQRAFEQALAEIRPFSEEMLAPKEEKQIEEQFEQQQTGVASYQTEEVIQQALKTAETIGNVEGFAEVASFLKKKVDRLQKKDFTIALFGAFSAGKSSFSNALMGSKVLPVSPNPTTAAINKIRPVTAEHPHETADVQLKTAEQLLEDIKGSYAAIGLTVSSLEEAFTRAEEGLAVKLVDERLNVHKSFIRAYAEGYSEFKGQLGEVLRVDRVQFEQFVAQENKSCFVDNIDFYYDSPITRMGVTLVDTPGADSINARHTGVAFEYIRNADAILFITYYNHAFAKADREFLIQLGRVKDAFELDKMFFVVNAIDLANTKEEEEDVKNYVRSELQRFGIRFPRLYGVSSLQALHEKEQAQDFASGMPPFEEAFHHFLNDELQGLAVQALQEEVEKAHARLHDLIAQTETNLLRKDARLEELTQLEQHIDKAFASVQTAMLESDAKQELDELLYYVMQRVYYRYPDFFRESYNPSQFAKMPVATALETSLKEVLQALSFDFAQELRVTNFRLAQFVEKRIGERFKEEARNLKEMNNSFAFIAYEPAQPTMLEFAGPFAEHSKYASVKSHFKNVKAFFEKNDKEHLKDALEQLTKPDAQSYLDTEKAKLSEWAAHYVATEAHALAAYIRTQALEQIATERRLLQEDSALGEWKEIYAQLECQAHKQF</sequence>
<dbReference type="PANTHER" id="PTHR10465:SF0">
    <property type="entry name" value="SARCALUMENIN"/>
    <property type="match status" value="1"/>
</dbReference>
<keyword evidence="9" id="KW-1185">Reference proteome</keyword>
<proteinExistence type="predicted"/>
<gene>
    <name evidence="8" type="ORF">P9B03_19125</name>
</gene>
<dbReference type="CDD" id="cd09912">
    <property type="entry name" value="DLP_2"/>
    <property type="match status" value="2"/>
</dbReference>
<comment type="subcellular location">
    <subcellularLocation>
        <location evidence="1">Membrane</location>
    </subcellularLocation>
</comment>
<dbReference type="GO" id="GO:0005525">
    <property type="term" value="F:GTP binding"/>
    <property type="evidence" value="ECO:0007669"/>
    <property type="project" value="UniProtKB-KW"/>
</dbReference>
<dbReference type="InterPro" id="IPR045063">
    <property type="entry name" value="Dynamin_N"/>
</dbReference>
<name>A0AAW9NZL5_9BACL</name>
<evidence type="ECO:0000256" key="1">
    <source>
        <dbReference type="ARBA" id="ARBA00004370"/>
    </source>
</evidence>